<evidence type="ECO:0000256" key="13">
    <source>
        <dbReference type="PIRNR" id="PIRNR005096"/>
    </source>
</evidence>
<name>A0A210R3C1_MIZYE</name>
<dbReference type="OrthoDB" id="274691at2759"/>
<comment type="catalytic activity">
    <reaction evidence="1 13">
        <text>alpha-D-glucose = beta-D-glucose</text>
        <dbReference type="Rhea" id="RHEA:10264"/>
        <dbReference type="ChEBI" id="CHEBI:15903"/>
        <dbReference type="ChEBI" id="CHEBI:17925"/>
        <dbReference type="EC" id="5.1.3.3"/>
    </reaction>
</comment>
<proteinExistence type="inferred from homology"/>
<evidence type="ECO:0000256" key="3">
    <source>
        <dbReference type="ARBA" id="ARBA00004496"/>
    </source>
</evidence>
<dbReference type="UniPathway" id="UPA00242"/>
<feature type="binding site" evidence="16">
    <location>
        <begin position="179"/>
        <end position="181"/>
    </location>
    <ligand>
        <name>beta-D-galactose</name>
        <dbReference type="ChEBI" id="CHEBI:27667"/>
    </ligand>
</feature>
<keyword evidence="8" id="KW-0963">Cytoplasm</keyword>
<evidence type="ECO:0000256" key="6">
    <source>
        <dbReference type="ARBA" id="ARBA00006206"/>
    </source>
</evidence>
<evidence type="ECO:0000256" key="14">
    <source>
        <dbReference type="PIRSR" id="PIRSR005096-1"/>
    </source>
</evidence>
<dbReference type="PANTHER" id="PTHR10091:SF0">
    <property type="entry name" value="GALACTOSE MUTAROTASE"/>
    <property type="match status" value="1"/>
</dbReference>
<dbReference type="SUPFAM" id="SSF74650">
    <property type="entry name" value="Galactose mutarotase-like"/>
    <property type="match status" value="1"/>
</dbReference>
<dbReference type="Pfam" id="PF01263">
    <property type="entry name" value="Aldose_epim"/>
    <property type="match status" value="1"/>
</dbReference>
<evidence type="ECO:0000256" key="7">
    <source>
        <dbReference type="ARBA" id="ARBA00011245"/>
    </source>
</evidence>
<keyword evidence="9" id="KW-0597">Phosphoprotein</keyword>
<evidence type="ECO:0000256" key="11">
    <source>
        <dbReference type="ARBA" id="ARBA00023277"/>
    </source>
</evidence>
<dbReference type="PROSITE" id="PS00545">
    <property type="entry name" value="ALDOSE_1_EPIMERASE"/>
    <property type="match status" value="1"/>
</dbReference>
<dbReference type="GO" id="GO:0005737">
    <property type="term" value="C:cytoplasm"/>
    <property type="evidence" value="ECO:0007669"/>
    <property type="project" value="UniProtKB-SubCell"/>
</dbReference>
<dbReference type="PIRSF" id="PIRSF005096">
    <property type="entry name" value="GALM"/>
    <property type="match status" value="1"/>
</dbReference>
<dbReference type="STRING" id="6573.A0A210R3C1"/>
<dbReference type="NCBIfam" id="NF008277">
    <property type="entry name" value="PRK11055.1"/>
    <property type="match status" value="1"/>
</dbReference>
<evidence type="ECO:0000256" key="16">
    <source>
        <dbReference type="PIRSR" id="PIRSR005096-3"/>
    </source>
</evidence>
<keyword evidence="11 13" id="KW-0119">Carbohydrate metabolism</keyword>
<evidence type="ECO:0000256" key="4">
    <source>
        <dbReference type="ARBA" id="ARBA00004947"/>
    </source>
</evidence>
<dbReference type="FunFam" id="2.70.98.10:FF:000003">
    <property type="entry name" value="Aldose 1-epimerase"/>
    <property type="match status" value="1"/>
</dbReference>
<dbReference type="CDD" id="cd09019">
    <property type="entry name" value="galactose_mutarotase_like"/>
    <property type="match status" value="1"/>
</dbReference>
<dbReference type="InterPro" id="IPR018052">
    <property type="entry name" value="Ald1_epimerase_CS"/>
</dbReference>
<feature type="binding site" evidence="15">
    <location>
        <position position="247"/>
    </location>
    <ligand>
        <name>beta-D-galactose</name>
        <dbReference type="ChEBI" id="CHEBI:27667"/>
    </ligand>
</feature>
<dbReference type="GO" id="GO:0033499">
    <property type="term" value="P:galactose catabolic process via UDP-galactose, Leloir pathway"/>
    <property type="evidence" value="ECO:0007669"/>
    <property type="project" value="TreeGrafter"/>
</dbReference>
<comment type="subcellular location">
    <subcellularLocation>
        <location evidence="3">Cytoplasm</location>
    </subcellularLocation>
</comment>
<dbReference type="InterPro" id="IPR011013">
    <property type="entry name" value="Gal_mutarotase_sf_dom"/>
</dbReference>
<feature type="active site" description="Proton donor" evidence="14">
    <location>
        <position position="179"/>
    </location>
</feature>
<comment type="pathway">
    <text evidence="5 13">Carbohydrate metabolism; hexose metabolism.</text>
</comment>
<comment type="pathway">
    <text evidence="4">Carbohydrate metabolism; galactose metabolism.</text>
</comment>
<dbReference type="GO" id="GO:0030246">
    <property type="term" value="F:carbohydrate binding"/>
    <property type="evidence" value="ECO:0007669"/>
    <property type="project" value="InterPro"/>
</dbReference>
<comment type="subunit">
    <text evidence="7">Monomer.</text>
</comment>
<keyword evidence="18" id="KW-1185">Reference proteome</keyword>
<evidence type="ECO:0000256" key="15">
    <source>
        <dbReference type="PIRSR" id="PIRSR005096-2"/>
    </source>
</evidence>
<evidence type="ECO:0000256" key="12">
    <source>
        <dbReference type="ARBA" id="ARBA00045743"/>
    </source>
</evidence>
<dbReference type="GO" id="GO:0006006">
    <property type="term" value="P:glucose metabolic process"/>
    <property type="evidence" value="ECO:0007669"/>
    <property type="project" value="TreeGrafter"/>
</dbReference>
<dbReference type="Gene3D" id="2.70.98.10">
    <property type="match status" value="1"/>
</dbReference>
<evidence type="ECO:0000313" key="17">
    <source>
        <dbReference type="EMBL" id="OWF55426.1"/>
    </source>
</evidence>
<dbReference type="GO" id="GO:0004034">
    <property type="term" value="F:aldose 1-epimerase activity"/>
    <property type="evidence" value="ECO:0007669"/>
    <property type="project" value="UniProtKB-EC"/>
</dbReference>
<evidence type="ECO:0000256" key="2">
    <source>
        <dbReference type="ARBA" id="ARBA00001712"/>
    </source>
</evidence>
<dbReference type="UniPathway" id="UPA00214"/>
<evidence type="ECO:0000313" key="18">
    <source>
        <dbReference type="Proteomes" id="UP000242188"/>
    </source>
</evidence>
<dbReference type="InterPro" id="IPR015443">
    <property type="entry name" value="Aldose_1-epimerase"/>
</dbReference>
<comment type="catalytic activity">
    <reaction evidence="2">
        <text>alpha-D-galactose = beta-D-galactose</text>
        <dbReference type="Rhea" id="RHEA:28675"/>
        <dbReference type="ChEBI" id="CHEBI:27667"/>
        <dbReference type="ChEBI" id="CHEBI:28061"/>
        <dbReference type="EC" id="5.1.3.3"/>
    </reaction>
    <physiologicalReaction direction="right-to-left" evidence="2">
        <dbReference type="Rhea" id="RHEA:28677"/>
    </physiologicalReaction>
</comment>
<evidence type="ECO:0000256" key="10">
    <source>
        <dbReference type="ARBA" id="ARBA00023235"/>
    </source>
</evidence>
<comment type="function">
    <text evidence="12">Mutarotase that catalyzes the interconversion of beta-D-galactose and alpha-D-galactose during galactose metabolism. Beta-D-galactose is metabolized in the liver into glucose 1-phosphate, the primary metabolic fuel, by the action of four enzymes that constitute the Leloir pathway: GALM, GALK1 (galactokinase), GALT (galactose-1-phosphate uridylyltransferase) and GALE (UDP-galactose-4'-epimerase). Involved in the maintenance of the equilibrium between the beta- and alpha-anomers of galactose, therefore ensuring a sufficient supply of the alpha-anomer for GALK1. Also active on D-glucose although shows a preference for galactose over glucose.</text>
</comment>
<protein>
    <recommendedName>
        <fullName evidence="13">Aldose 1-epimerase</fullName>
        <ecNumber evidence="13">5.1.3.3</ecNumber>
    </recommendedName>
</protein>
<evidence type="ECO:0000256" key="5">
    <source>
        <dbReference type="ARBA" id="ARBA00005028"/>
    </source>
</evidence>
<feature type="binding site" evidence="16">
    <location>
        <begin position="83"/>
        <end position="84"/>
    </location>
    <ligand>
        <name>beta-D-galactose</name>
        <dbReference type="ChEBI" id="CHEBI:27667"/>
    </ligand>
</feature>
<dbReference type="InterPro" id="IPR008183">
    <property type="entry name" value="Aldose_1/G6P_1-epimerase"/>
</dbReference>
<dbReference type="InterPro" id="IPR014718">
    <property type="entry name" value="GH-type_carb-bd"/>
</dbReference>
<dbReference type="AlphaFoldDB" id="A0A210R3C1"/>
<keyword evidence="10 13" id="KW-0413">Isomerase</keyword>
<sequence>MSVATITQDNFGKTKDGQDVNRFTFTNKNNVTVRVLDYGCIITEILVPDKNGEVKDVNLGFDGMEGYLTRSPYFGAVCGRVANRIAGGKFSLDGQEFQLPVNNGLNCLHGGVKGFDKVIWDTTVDGDRLFLRYVSADNEEGFPGEVTTTVSYRLSDDNVFSIEYTATTTKATPINLTNHSYFNLAGQGTQNLDGHVIQLLGDHYTPLNENIIPTGEVAPVMGTPMDLRKPVSVPERMKEVNGGLGFDHNFCVGEGAKLKFVARVEHVPSGRVMDVSTTEPGLQCYTSKNLKPTLGKGGVTYQKFSAICLEAQHYPDSVNHSNFPDTILRPGEVYQQTTTYKFGLAE</sequence>
<feature type="active site" description="Proton acceptor" evidence="14">
    <location>
        <position position="310"/>
    </location>
</feature>
<dbReference type="PANTHER" id="PTHR10091">
    <property type="entry name" value="ALDOSE-1-EPIMERASE"/>
    <property type="match status" value="1"/>
</dbReference>
<comment type="caution">
    <text evidence="17">The sequence shown here is derived from an EMBL/GenBank/DDBJ whole genome shotgun (WGS) entry which is preliminary data.</text>
</comment>
<dbReference type="EMBL" id="NEDP02000680">
    <property type="protein sequence ID" value="OWF55426.1"/>
    <property type="molecule type" value="Genomic_DNA"/>
</dbReference>
<dbReference type="InterPro" id="IPR047215">
    <property type="entry name" value="Galactose_mutarotase-like"/>
</dbReference>
<evidence type="ECO:0000256" key="8">
    <source>
        <dbReference type="ARBA" id="ARBA00022490"/>
    </source>
</evidence>
<evidence type="ECO:0000256" key="1">
    <source>
        <dbReference type="ARBA" id="ARBA00001614"/>
    </source>
</evidence>
<accession>A0A210R3C1</accession>
<evidence type="ECO:0000256" key="9">
    <source>
        <dbReference type="ARBA" id="ARBA00022553"/>
    </source>
</evidence>
<organism evidence="17 18">
    <name type="scientific">Mizuhopecten yessoensis</name>
    <name type="common">Japanese scallop</name>
    <name type="synonym">Patinopecten yessoensis</name>
    <dbReference type="NCBI Taxonomy" id="6573"/>
    <lineage>
        <taxon>Eukaryota</taxon>
        <taxon>Metazoa</taxon>
        <taxon>Spiralia</taxon>
        <taxon>Lophotrochozoa</taxon>
        <taxon>Mollusca</taxon>
        <taxon>Bivalvia</taxon>
        <taxon>Autobranchia</taxon>
        <taxon>Pteriomorphia</taxon>
        <taxon>Pectinida</taxon>
        <taxon>Pectinoidea</taxon>
        <taxon>Pectinidae</taxon>
        <taxon>Mizuhopecten</taxon>
    </lineage>
</organism>
<dbReference type="Proteomes" id="UP000242188">
    <property type="component" value="Unassembled WGS sequence"/>
</dbReference>
<dbReference type="EC" id="5.1.3.3" evidence="13"/>
<comment type="similarity">
    <text evidence="6 13">Belongs to the aldose epimerase family.</text>
</comment>
<reference evidence="17 18" key="1">
    <citation type="journal article" date="2017" name="Nat. Ecol. Evol.">
        <title>Scallop genome provides insights into evolution of bilaterian karyotype and development.</title>
        <authorList>
            <person name="Wang S."/>
            <person name="Zhang J."/>
            <person name="Jiao W."/>
            <person name="Li J."/>
            <person name="Xun X."/>
            <person name="Sun Y."/>
            <person name="Guo X."/>
            <person name="Huan P."/>
            <person name="Dong B."/>
            <person name="Zhang L."/>
            <person name="Hu X."/>
            <person name="Sun X."/>
            <person name="Wang J."/>
            <person name="Zhao C."/>
            <person name="Wang Y."/>
            <person name="Wang D."/>
            <person name="Huang X."/>
            <person name="Wang R."/>
            <person name="Lv J."/>
            <person name="Li Y."/>
            <person name="Zhang Z."/>
            <person name="Liu B."/>
            <person name="Lu W."/>
            <person name="Hui Y."/>
            <person name="Liang J."/>
            <person name="Zhou Z."/>
            <person name="Hou R."/>
            <person name="Li X."/>
            <person name="Liu Y."/>
            <person name="Li H."/>
            <person name="Ning X."/>
            <person name="Lin Y."/>
            <person name="Zhao L."/>
            <person name="Xing Q."/>
            <person name="Dou J."/>
            <person name="Li Y."/>
            <person name="Mao J."/>
            <person name="Guo H."/>
            <person name="Dou H."/>
            <person name="Li T."/>
            <person name="Mu C."/>
            <person name="Jiang W."/>
            <person name="Fu Q."/>
            <person name="Fu X."/>
            <person name="Miao Y."/>
            <person name="Liu J."/>
            <person name="Yu Q."/>
            <person name="Li R."/>
            <person name="Liao H."/>
            <person name="Li X."/>
            <person name="Kong Y."/>
            <person name="Jiang Z."/>
            <person name="Chourrout D."/>
            <person name="Li R."/>
            <person name="Bao Z."/>
        </authorList>
    </citation>
    <scope>NUCLEOTIDE SEQUENCE [LARGE SCALE GENOMIC DNA]</scope>
    <source>
        <strain evidence="17 18">PY_sf001</strain>
    </source>
</reference>
<gene>
    <name evidence="17" type="ORF">KP79_PYT10461</name>
</gene>